<dbReference type="CDD" id="cd00082">
    <property type="entry name" value="HisKA"/>
    <property type="match status" value="1"/>
</dbReference>
<dbReference type="InterPro" id="IPR003018">
    <property type="entry name" value="GAF"/>
</dbReference>
<comment type="caution">
    <text evidence="15">The sequence shown here is derived from an EMBL/GenBank/DDBJ whole genome shotgun (WGS) entry which is preliminary data.</text>
</comment>
<dbReference type="InterPro" id="IPR004358">
    <property type="entry name" value="Sig_transdc_His_kin-like_C"/>
</dbReference>
<dbReference type="Proteomes" id="UP000588586">
    <property type="component" value="Unassembled WGS sequence"/>
</dbReference>
<dbReference type="InterPro" id="IPR003660">
    <property type="entry name" value="HAMP_dom"/>
</dbReference>
<dbReference type="Pfam" id="PF00512">
    <property type="entry name" value="HisKA"/>
    <property type="match status" value="1"/>
</dbReference>
<accession>A0A849HMB6</accession>
<evidence type="ECO:0000256" key="6">
    <source>
        <dbReference type="ARBA" id="ARBA00022679"/>
    </source>
</evidence>
<proteinExistence type="predicted"/>
<keyword evidence="16" id="KW-1185">Reference proteome</keyword>
<dbReference type="Gene3D" id="3.30.565.10">
    <property type="entry name" value="Histidine kinase-like ATPase, C-terminal domain"/>
    <property type="match status" value="1"/>
</dbReference>
<evidence type="ECO:0000256" key="12">
    <source>
        <dbReference type="SAM" id="Phobius"/>
    </source>
</evidence>
<comment type="cofactor">
    <cofactor evidence="2">
        <name>a divalent metal cation</name>
        <dbReference type="ChEBI" id="CHEBI:60240"/>
    </cofactor>
</comment>
<dbReference type="SMART" id="SM00387">
    <property type="entry name" value="HATPase_c"/>
    <property type="match status" value="1"/>
</dbReference>
<evidence type="ECO:0000259" key="14">
    <source>
        <dbReference type="PROSITE" id="PS50885"/>
    </source>
</evidence>
<comment type="subcellular location">
    <subcellularLocation>
        <location evidence="3">Cell membrane</location>
    </subcellularLocation>
</comment>
<dbReference type="Pfam" id="PF00672">
    <property type="entry name" value="HAMP"/>
    <property type="match status" value="1"/>
</dbReference>
<dbReference type="Pfam" id="PF02518">
    <property type="entry name" value="HATPase_c"/>
    <property type="match status" value="1"/>
</dbReference>
<evidence type="ECO:0000256" key="7">
    <source>
        <dbReference type="ARBA" id="ARBA00022692"/>
    </source>
</evidence>
<dbReference type="PRINTS" id="PR00344">
    <property type="entry name" value="BCTRLSENSOR"/>
</dbReference>
<dbReference type="SUPFAM" id="SSF55781">
    <property type="entry name" value="GAF domain-like"/>
    <property type="match status" value="1"/>
</dbReference>
<keyword evidence="10" id="KW-0902">Two-component regulatory system</keyword>
<keyword evidence="9 12" id="KW-1133">Transmembrane helix</keyword>
<keyword evidence="7 12" id="KW-0812">Transmembrane</keyword>
<dbReference type="InterPro" id="IPR036890">
    <property type="entry name" value="HATPase_C_sf"/>
</dbReference>
<dbReference type="SMART" id="SM00388">
    <property type="entry name" value="HisKA"/>
    <property type="match status" value="1"/>
</dbReference>
<dbReference type="GO" id="GO:0000155">
    <property type="term" value="F:phosphorelay sensor kinase activity"/>
    <property type="evidence" value="ECO:0007669"/>
    <property type="project" value="InterPro"/>
</dbReference>
<dbReference type="InterPro" id="IPR005467">
    <property type="entry name" value="His_kinase_dom"/>
</dbReference>
<name>A0A849HMB6_9MICO</name>
<keyword evidence="5" id="KW-0597">Phosphoprotein</keyword>
<gene>
    <name evidence="15" type="ORF">HJG52_06970</name>
</gene>
<evidence type="ECO:0000313" key="15">
    <source>
        <dbReference type="EMBL" id="NNM45747.1"/>
    </source>
</evidence>
<evidence type="ECO:0000256" key="2">
    <source>
        <dbReference type="ARBA" id="ARBA00001968"/>
    </source>
</evidence>
<keyword evidence="8" id="KW-0418">Kinase</keyword>
<organism evidence="15 16">
    <name type="scientific">Knoellia koreensis</name>
    <dbReference type="NCBI Taxonomy" id="2730921"/>
    <lineage>
        <taxon>Bacteria</taxon>
        <taxon>Bacillati</taxon>
        <taxon>Actinomycetota</taxon>
        <taxon>Actinomycetes</taxon>
        <taxon>Micrococcales</taxon>
        <taxon>Intrasporangiaceae</taxon>
        <taxon>Knoellia</taxon>
    </lineage>
</organism>
<feature type="domain" description="Histidine kinase" evidence="13">
    <location>
        <begin position="462"/>
        <end position="681"/>
    </location>
</feature>
<dbReference type="PANTHER" id="PTHR43711">
    <property type="entry name" value="TWO-COMPONENT HISTIDINE KINASE"/>
    <property type="match status" value="1"/>
</dbReference>
<dbReference type="FunFam" id="1.10.287.130:FF:000001">
    <property type="entry name" value="Two-component sensor histidine kinase"/>
    <property type="match status" value="1"/>
</dbReference>
<evidence type="ECO:0000259" key="13">
    <source>
        <dbReference type="PROSITE" id="PS50109"/>
    </source>
</evidence>
<dbReference type="PANTHER" id="PTHR43711:SF26">
    <property type="entry name" value="SENSOR HISTIDINE KINASE RCSC"/>
    <property type="match status" value="1"/>
</dbReference>
<dbReference type="Gene3D" id="3.30.450.40">
    <property type="match status" value="1"/>
</dbReference>
<dbReference type="RefSeq" id="WP_171242735.1">
    <property type="nucleotide sequence ID" value="NZ_JABEPQ010000001.1"/>
</dbReference>
<dbReference type="GO" id="GO:0005886">
    <property type="term" value="C:plasma membrane"/>
    <property type="evidence" value="ECO:0007669"/>
    <property type="project" value="UniProtKB-SubCell"/>
</dbReference>
<evidence type="ECO:0000313" key="16">
    <source>
        <dbReference type="Proteomes" id="UP000588586"/>
    </source>
</evidence>
<dbReference type="GO" id="GO:0005509">
    <property type="term" value="F:calcium ion binding"/>
    <property type="evidence" value="ECO:0007669"/>
    <property type="project" value="UniProtKB-ARBA"/>
</dbReference>
<feature type="transmembrane region" description="Helical" evidence="12">
    <location>
        <begin position="186"/>
        <end position="207"/>
    </location>
</feature>
<dbReference type="SUPFAM" id="SSF55874">
    <property type="entry name" value="ATPase domain of HSP90 chaperone/DNA topoisomerase II/histidine kinase"/>
    <property type="match status" value="1"/>
</dbReference>
<keyword evidence="6" id="KW-0808">Transferase</keyword>
<dbReference type="Pfam" id="PF01590">
    <property type="entry name" value="GAF"/>
    <property type="match status" value="1"/>
</dbReference>
<sequence>MSRLSERSINYQVRALVVSVLLVFPLLTGLVVVQLAKQNRAASLLTLALGPAFDANNAAMIDMTEANAGWSQLMGGETPVIRYRLKQELVKGDFDTVGRALSSTTIDADQRRTYEALLDKERATATAWFAAASRAEAELGTSLGTSSTAEADAVRAFRDFRDANRSLFAALKVERDHARSDARARITLTMALVGGTALLTLALLAAWGRIFRGSVVRPLERLREVVDRQRDGDRQATADPSGATEVRALATDFNGLTRANTILEEQQRAVLASHELVIEVGRLVHAAPDVEEALDSVCALLGEGLAADRVLLYTHDDDGEISEHTQWHSPDLPDLPRLPPSLGPEVQRVTDELRSRGTFFGVPDFLDPQVQAQERAAGFYRATGARSLLMVPVGSGERGLGVLALMMVDGPRRWRRHEIQAVQQCAGYVAQSVIALELSELQAEQVRRLTELDSQKTDFMATVSHELRTPLTSIVGYLEMLEDGDYGELNQRQIEALGTVERNAVRLRGMIEDLLVLNKIEASGVQPSLATVSVASLVAATVEVLGPQAAVAEVSLQTAPVDPNLMVSVEPRHLERALLNLGSNAVKFTPAGGRVELTAVRDGNDVVVTVADSGIGIPAADLDQLFGRFFRASNATAAAIPGTGLGLAIVRQIVEGHDGQLTLESTEGEGTTVRIRLPLVTPDAADPAGNDEHVPAV</sequence>
<keyword evidence="11 12" id="KW-0472">Membrane</keyword>
<evidence type="ECO:0000256" key="3">
    <source>
        <dbReference type="ARBA" id="ARBA00004236"/>
    </source>
</evidence>
<dbReference type="EMBL" id="JABEPQ010000001">
    <property type="protein sequence ID" value="NNM45747.1"/>
    <property type="molecule type" value="Genomic_DNA"/>
</dbReference>
<dbReference type="AlphaFoldDB" id="A0A849HMB6"/>
<dbReference type="PROSITE" id="PS50885">
    <property type="entry name" value="HAMP"/>
    <property type="match status" value="1"/>
</dbReference>
<dbReference type="InterPro" id="IPR036097">
    <property type="entry name" value="HisK_dim/P_sf"/>
</dbReference>
<dbReference type="Gene3D" id="6.10.340.10">
    <property type="match status" value="1"/>
</dbReference>
<dbReference type="SMART" id="SM00065">
    <property type="entry name" value="GAF"/>
    <property type="match status" value="1"/>
</dbReference>
<feature type="transmembrane region" description="Helical" evidence="12">
    <location>
        <begin position="12"/>
        <end position="33"/>
    </location>
</feature>
<dbReference type="InterPro" id="IPR003661">
    <property type="entry name" value="HisK_dim/P_dom"/>
</dbReference>
<dbReference type="InterPro" id="IPR050736">
    <property type="entry name" value="Sensor_HK_Regulatory"/>
</dbReference>
<dbReference type="InterPro" id="IPR029016">
    <property type="entry name" value="GAF-like_dom_sf"/>
</dbReference>
<dbReference type="SUPFAM" id="SSF47384">
    <property type="entry name" value="Homodimeric domain of signal transducing histidine kinase"/>
    <property type="match status" value="1"/>
</dbReference>
<comment type="catalytic activity">
    <reaction evidence="1">
        <text>ATP + protein L-histidine = ADP + protein N-phospho-L-histidine.</text>
        <dbReference type="EC" id="2.7.13.3"/>
    </reaction>
</comment>
<evidence type="ECO:0000256" key="1">
    <source>
        <dbReference type="ARBA" id="ARBA00000085"/>
    </source>
</evidence>
<evidence type="ECO:0000256" key="8">
    <source>
        <dbReference type="ARBA" id="ARBA00022777"/>
    </source>
</evidence>
<evidence type="ECO:0000256" key="10">
    <source>
        <dbReference type="ARBA" id="ARBA00023012"/>
    </source>
</evidence>
<reference evidence="15 16" key="1">
    <citation type="submission" date="2020-04" db="EMBL/GenBank/DDBJ databases">
        <title>Knoellia sp. isolate from air conditioner.</title>
        <authorList>
            <person name="Chea S."/>
            <person name="Kim D.-U."/>
        </authorList>
    </citation>
    <scope>NUCLEOTIDE SEQUENCE [LARGE SCALE GENOMIC DNA]</scope>
    <source>
        <strain evidence="15 16">DB2414S</strain>
    </source>
</reference>
<feature type="domain" description="HAMP" evidence="14">
    <location>
        <begin position="213"/>
        <end position="265"/>
    </location>
</feature>
<dbReference type="FunFam" id="3.30.565.10:FF:000006">
    <property type="entry name" value="Sensor histidine kinase WalK"/>
    <property type="match status" value="1"/>
</dbReference>
<dbReference type="Gene3D" id="1.10.287.130">
    <property type="match status" value="1"/>
</dbReference>
<evidence type="ECO:0000256" key="4">
    <source>
        <dbReference type="ARBA" id="ARBA00012438"/>
    </source>
</evidence>
<dbReference type="PROSITE" id="PS50109">
    <property type="entry name" value="HIS_KIN"/>
    <property type="match status" value="1"/>
</dbReference>
<evidence type="ECO:0000256" key="5">
    <source>
        <dbReference type="ARBA" id="ARBA00022553"/>
    </source>
</evidence>
<evidence type="ECO:0000256" key="9">
    <source>
        <dbReference type="ARBA" id="ARBA00022989"/>
    </source>
</evidence>
<dbReference type="EC" id="2.7.13.3" evidence="4"/>
<protein>
    <recommendedName>
        <fullName evidence="4">histidine kinase</fullName>
        <ecNumber evidence="4">2.7.13.3</ecNumber>
    </recommendedName>
</protein>
<evidence type="ECO:0000256" key="11">
    <source>
        <dbReference type="ARBA" id="ARBA00023136"/>
    </source>
</evidence>
<dbReference type="InterPro" id="IPR003594">
    <property type="entry name" value="HATPase_dom"/>
</dbReference>